<dbReference type="PROSITE" id="PS50801">
    <property type="entry name" value="STAS"/>
    <property type="match status" value="1"/>
</dbReference>
<sequence>MHSTGTADYDLRLTSRRTDHALIITVSGDIDLDTVEPLQYALSSAHSDPDRSRTVVLDLSAVSFAGTSFINVLLRARNLLGAERLRITDPSLCVARLMRMTDLDKYFTIDTKMAFASTAATTTGSSAASGTWPLARTGPQR</sequence>
<evidence type="ECO:0000256" key="1">
    <source>
        <dbReference type="ARBA" id="ARBA00009013"/>
    </source>
</evidence>
<evidence type="ECO:0000313" key="5">
    <source>
        <dbReference type="Proteomes" id="UP001614394"/>
    </source>
</evidence>
<dbReference type="InterPro" id="IPR002645">
    <property type="entry name" value="STAS_dom"/>
</dbReference>
<dbReference type="Gene3D" id="3.30.750.24">
    <property type="entry name" value="STAS domain"/>
    <property type="match status" value="1"/>
</dbReference>
<dbReference type="InterPro" id="IPR058548">
    <property type="entry name" value="MlaB-like_STAS"/>
</dbReference>
<dbReference type="PANTHER" id="PTHR33495">
    <property type="entry name" value="ANTI-SIGMA FACTOR ANTAGONIST TM_1081-RELATED-RELATED"/>
    <property type="match status" value="1"/>
</dbReference>
<evidence type="ECO:0000259" key="3">
    <source>
        <dbReference type="PROSITE" id="PS50801"/>
    </source>
</evidence>
<dbReference type="InterPro" id="IPR003658">
    <property type="entry name" value="Anti-sigma_ant"/>
</dbReference>
<organism evidence="4 5">
    <name type="scientific">Streptomyces fildesensis</name>
    <dbReference type="NCBI Taxonomy" id="375757"/>
    <lineage>
        <taxon>Bacteria</taxon>
        <taxon>Bacillati</taxon>
        <taxon>Actinomycetota</taxon>
        <taxon>Actinomycetes</taxon>
        <taxon>Kitasatosporales</taxon>
        <taxon>Streptomycetaceae</taxon>
        <taxon>Streptomyces</taxon>
    </lineage>
</organism>
<dbReference type="EMBL" id="JBITYG010000006">
    <property type="protein sequence ID" value="MFI9103314.1"/>
    <property type="molecule type" value="Genomic_DNA"/>
</dbReference>
<dbReference type="NCBIfam" id="TIGR00377">
    <property type="entry name" value="ant_ant_sig"/>
    <property type="match status" value="1"/>
</dbReference>
<accession>A0ABW8CA52</accession>
<dbReference type="CDD" id="cd07043">
    <property type="entry name" value="STAS_anti-anti-sigma_factors"/>
    <property type="match status" value="1"/>
</dbReference>
<protein>
    <recommendedName>
        <fullName evidence="2">Anti-sigma factor antagonist</fullName>
    </recommendedName>
</protein>
<comment type="caution">
    <text evidence="4">The sequence shown here is derived from an EMBL/GenBank/DDBJ whole genome shotgun (WGS) entry which is preliminary data.</text>
</comment>
<dbReference type="RefSeq" id="WP_399652140.1">
    <property type="nucleotide sequence ID" value="NZ_JBITYG010000006.1"/>
</dbReference>
<dbReference type="InterPro" id="IPR036513">
    <property type="entry name" value="STAS_dom_sf"/>
</dbReference>
<evidence type="ECO:0000256" key="2">
    <source>
        <dbReference type="RuleBase" id="RU003749"/>
    </source>
</evidence>
<dbReference type="SUPFAM" id="SSF52091">
    <property type="entry name" value="SpoIIaa-like"/>
    <property type="match status" value="1"/>
</dbReference>
<comment type="similarity">
    <text evidence="1 2">Belongs to the anti-sigma-factor antagonist family.</text>
</comment>
<feature type="domain" description="STAS" evidence="3">
    <location>
        <begin position="11"/>
        <end position="125"/>
    </location>
</feature>
<evidence type="ECO:0000313" key="4">
    <source>
        <dbReference type="EMBL" id="MFI9103314.1"/>
    </source>
</evidence>
<name>A0ABW8CA52_9ACTN</name>
<dbReference type="Proteomes" id="UP001614394">
    <property type="component" value="Unassembled WGS sequence"/>
</dbReference>
<proteinExistence type="inferred from homology"/>
<keyword evidence="5" id="KW-1185">Reference proteome</keyword>
<gene>
    <name evidence="4" type="ORF">ACIGXA_22610</name>
</gene>
<dbReference type="Pfam" id="PF13466">
    <property type="entry name" value="STAS_2"/>
    <property type="match status" value="1"/>
</dbReference>
<reference evidence="4 5" key="1">
    <citation type="submission" date="2024-10" db="EMBL/GenBank/DDBJ databases">
        <title>The Natural Products Discovery Center: Release of the First 8490 Sequenced Strains for Exploring Actinobacteria Biosynthetic Diversity.</title>
        <authorList>
            <person name="Kalkreuter E."/>
            <person name="Kautsar S.A."/>
            <person name="Yang D."/>
            <person name="Bader C.D."/>
            <person name="Teijaro C.N."/>
            <person name="Fluegel L."/>
            <person name="Davis C.M."/>
            <person name="Simpson J.R."/>
            <person name="Lauterbach L."/>
            <person name="Steele A.D."/>
            <person name="Gui C."/>
            <person name="Meng S."/>
            <person name="Li G."/>
            <person name="Viehrig K."/>
            <person name="Ye F."/>
            <person name="Su P."/>
            <person name="Kiefer A.F."/>
            <person name="Nichols A."/>
            <person name="Cepeda A.J."/>
            <person name="Yan W."/>
            <person name="Fan B."/>
            <person name="Jiang Y."/>
            <person name="Adhikari A."/>
            <person name="Zheng C.-J."/>
            <person name="Schuster L."/>
            <person name="Cowan T.M."/>
            <person name="Smanski M.J."/>
            <person name="Chevrette M.G."/>
            <person name="De Carvalho L.P.S."/>
            <person name="Shen B."/>
        </authorList>
    </citation>
    <scope>NUCLEOTIDE SEQUENCE [LARGE SCALE GENOMIC DNA]</scope>
    <source>
        <strain evidence="4 5">NPDC053399</strain>
    </source>
</reference>
<dbReference type="PANTHER" id="PTHR33495:SF2">
    <property type="entry name" value="ANTI-SIGMA FACTOR ANTAGONIST TM_1081-RELATED"/>
    <property type="match status" value="1"/>
</dbReference>